<feature type="region of interest" description="Disordered" evidence="1">
    <location>
        <begin position="29"/>
        <end position="49"/>
    </location>
</feature>
<evidence type="ECO:0000313" key="2">
    <source>
        <dbReference type="EMBL" id="RIV78266.1"/>
    </source>
</evidence>
<organism evidence="2 3">
    <name type="scientific">Pelagerythrobacter aerophilus</name>
    <dbReference type="NCBI Taxonomy" id="2306995"/>
    <lineage>
        <taxon>Bacteria</taxon>
        <taxon>Pseudomonadati</taxon>
        <taxon>Pseudomonadota</taxon>
        <taxon>Alphaproteobacteria</taxon>
        <taxon>Sphingomonadales</taxon>
        <taxon>Erythrobacteraceae</taxon>
        <taxon>Pelagerythrobacter</taxon>
    </lineage>
</organism>
<gene>
    <name evidence="2" type="ORF">D2V04_09690</name>
</gene>
<proteinExistence type="predicted"/>
<keyword evidence="3" id="KW-1185">Reference proteome</keyword>
<comment type="caution">
    <text evidence="2">The sequence shown here is derived from an EMBL/GenBank/DDBJ whole genome shotgun (WGS) entry which is preliminary data.</text>
</comment>
<evidence type="ECO:0000256" key="1">
    <source>
        <dbReference type="SAM" id="MobiDB-lite"/>
    </source>
</evidence>
<protein>
    <submittedName>
        <fullName evidence="2">Uncharacterized protein</fullName>
    </submittedName>
</protein>
<feature type="region of interest" description="Disordered" evidence="1">
    <location>
        <begin position="100"/>
        <end position="119"/>
    </location>
</feature>
<accession>A0A418NI35</accession>
<dbReference type="AlphaFoldDB" id="A0A418NI35"/>
<reference evidence="2 3" key="1">
    <citation type="submission" date="2018-08" db="EMBL/GenBank/DDBJ databases">
        <title>Altererythrobacter sp.Ery1 and Ery12, the genome sequencing of novel strains in genus Alterythrobacter.</title>
        <authorList>
            <person name="Cheng H."/>
            <person name="Wu Y.-H."/>
            <person name="Fang C."/>
            <person name="Xu X.-W."/>
        </authorList>
    </citation>
    <scope>NUCLEOTIDE SEQUENCE [LARGE SCALE GENOMIC DNA]</scope>
    <source>
        <strain evidence="2 3">Ery1</strain>
    </source>
</reference>
<dbReference type="Proteomes" id="UP000285092">
    <property type="component" value="Unassembled WGS sequence"/>
</dbReference>
<sequence length="119" mass="12437">MTPQQRTSAWAQIAAQMNGVAQGAAAATAATTSRTTTGPASTTASTRASGDMRFVESETVQTAPPPKEEYPVCSAKVQDGCINPREAGKNYGNVPLDYWPGKPASEIDEPLPAKKPDDA</sequence>
<name>A0A418NI35_9SPHN</name>
<dbReference type="OrthoDB" id="7511342at2"/>
<dbReference type="EMBL" id="QXFK01000016">
    <property type="protein sequence ID" value="RIV78266.1"/>
    <property type="molecule type" value="Genomic_DNA"/>
</dbReference>
<evidence type="ECO:0000313" key="3">
    <source>
        <dbReference type="Proteomes" id="UP000285092"/>
    </source>
</evidence>